<dbReference type="EMBL" id="MT451981">
    <property type="protein sequence ID" value="QKN87614.1"/>
    <property type="molecule type" value="Genomic_DNA"/>
</dbReference>
<keyword evidence="1" id="KW-1133">Transmembrane helix</keyword>
<dbReference type="KEGG" id="vg:80026079"/>
<gene>
    <name evidence="2" type="primary">29</name>
    <name evidence="2" type="ORF">SEA_VONDRA_29</name>
</gene>
<dbReference type="RefSeq" id="YP_010756323.1">
    <property type="nucleotide sequence ID" value="NC_073486.1"/>
</dbReference>
<dbReference type="Proteomes" id="UP000509608">
    <property type="component" value="Segment"/>
</dbReference>
<name>A0A6M9Z7B9_9CAUD</name>
<feature type="transmembrane region" description="Helical" evidence="1">
    <location>
        <begin position="39"/>
        <end position="60"/>
    </location>
</feature>
<keyword evidence="1" id="KW-0472">Membrane</keyword>
<evidence type="ECO:0000313" key="3">
    <source>
        <dbReference type="Proteomes" id="UP000509608"/>
    </source>
</evidence>
<evidence type="ECO:0000313" key="2">
    <source>
        <dbReference type="EMBL" id="QKN87614.1"/>
    </source>
</evidence>
<keyword evidence="1" id="KW-0812">Transmembrane</keyword>
<dbReference type="GeneID" id="80026079"/>
<protein>
    <submittedName>
        <fullName evidence="2">Uncharacterized protein</fullName>
    </submittedName>
</protein>
<organism evidence="2 3">
    <name type="scientific">Streptomyces phage Vondra</name>
    <dbReference type="NCBI Taxonomy" id="2736273"/>
    <lineage>
        <taxon>Viruses</taxon>
        <taxon>Duplodnaviria</taxon>
        <taxon>Heunggongvirae</taxon>
        <taxon>Uroviricota</taxon>
        <taxon>Caudoviricetes</taxon>
        <taxon>Ignaciovirus</taxon>
        <taxon>Ignaciovirus vondra</taxon>
    </lineage>
</organism>
<accession>A0A6M9Z7B9</accession>
<evidence type="ECO:0000256" key="1">
    <source>
        <dbReference type="SAM" id="Phobius"/>
    </source>
</evidence>
<sequence length="93" mass="9860">MSQKAAATIAATAALIVVIGLTMQTTAYAITGAPYALGLAVTTIGFLNLAIVAPWLVAAIRTAAHDAAYLTYHADREYDRTVRTAPTPDRRTR</sequence>
<proteinExistence type="predicted"/>
<reference evidence="2 3" key="1">
    <citation type="submission" date="2020-05" db="EMBL/GenBank/DDBJ databases">
        <authorList>
            <person name="Vondra J.M."/>
            <person name="Stovall M.A."/>
            <person name="Menchaca C."/>
            <person name="Bhuiyan S."/>
            <person name="Subhayu N."/>
            <person name="Hughes L.E."/>
            <person name="Garlena R.A."/>
            <person name="Russell D.A."/>
            <person name="Pope W.H."/>
            <person name="Jacobs-Sera D."/>
            <person name="Hatfull G.F."/>
        </authorList>
    </citation>
    <scope>NUCLEOTIDE SEQUENCE [LARGE SCALE GENOMIC DNA]</scope>
</reference>
<keyword evidence="3" id="KW-1185">Reference proteome</keyword>